<dbReference type="RefSeq" id="WP_306848673.1">
    <property type="nucleotide sequence ID" value="NZ_JAUSSK010000002.1"/>
</dbReference>
<name>A0ABT9SWF5_9GAMM</name>
<dbReference type="Proteomes" id="UP001237737">
    <property type="component" value="Unassembled WGS sequence"/>
</dbReference>
<reference evidence="2 3" key="1">
    <citation type="submission" date="2023-07" db="EMBL/GenBank/DDBJ databases">
        <title>Sorghum-associated microbial communities from plants grown in Nebraska, USA.</title>
        <authorList>
            <person name="Schachtman D."/>
        </authorList>
    </citation>
    <scope>NUCLEOTIDE SEQUENCE [LARGE SCALE GENOMIC DNA]</scope>
    <source>
        <strain evidence="2 3">CC60</strain>
    </source>
</reference>
<comment type="caution">
    <text evidence="2">The sequence shown here is derived from an EMBL/GenBank/DDBJ whole genome shotgun (WGS) entry which is preliminary data.</text>
</comment>
<gene>
    <name evidence="2" type="ORF">J2T07_001518</name>
</gene>
<evidence type="ECO:0008006" key="4">
    <source>
        <dbReference type="Google" id="ProtNLM"/>
    </source>
</evidence>
<dbReference type="EMBL" id="JAUSSK010000002">
    <property type="protein sequence ID" value="MDQ0009341.1"/>
    <property type="molecule type" value="Genomic_DNA"/>
</dbReference>
<feature type="compositionally biased region" description="Basic and acidic residues" evidence="1">
    <location>
        <begin position="58"/>
        <end position="74"/>
    </location>
</feature>
<evidence type="ECO:0000313" key="2">
    <source>
        <dbReference type="EMBL" id="MDQ0009341.1"/>
    </source>
</evidence>
<proteinExistence type="predicted"/>
<accession>A0ABT9SWF5</accession>
<organism evidence="2 3">
    <name type="scientific">Luteibacter jiangsuensis</name>
    <dbReference type="NCBI Taxonomy" id="637577"/>
    <lineage>
        <taxon>Bacteria</taxon>
        <taxon>Pseudomonadati</taxon>
        <taxon>Pseudomonadota</taxon>
        <taxon>Gammaproteobacteria</taxon>
        <taxon>Lysobacterales</taxon>
        <taxon>Rhodanobacteraceae</taxon>
        <taxon>Luteibacter</taxon>
    </lineage>
</organism>
<feature type="region of interest" description="Disordered" evidence="1">
    <location>
        <begin position="58"/>
        <end position="83"/>
    </location>
</feature>
<evidence type="ECO:0000313" key="3">
    <source>
        <dbReference type="Proteomes" id="UP001237737"/>
    </source>
</evidence>
<protein>
    <recommendedName>
        <fullName evidence="4">Secreted protein</fullName>
    </recommendedName>
</protein>
<sequence>MHRLPPIAVSIVATAVAIGIIYTSQATDVDCTDEHYVAGERSLPTHDEALAQCREEERAMTDDKNGHYEKERSCYDVTPPGKHGPWRHGRIAVDVIERQSGDAYTFEALWMCKPSSD</sequence>
<keyword evidence="3" id="KW-1185">Reference proteome</keyword>
<evidence type="ECO:0000256" key="1">
    <source>
        <dbReference type="SAM" id="MobiDB-lite"/>
    </source>
</evidence>